<feature type="compositionally biased region" description="Polar residues" evidence="1">
    <location>
        <begin position="32"/>
        <end position="47"/>
    </location>
</feature>
<feature type="non-terminal residue" evidence="2">
    <location>
        <position position="1"/>
    </location>
</feature>
<evidence type="ECO:0000313" key="3">
    <source>
        <dbReference type="Proteomes" id="UP000235050"/>
    </source>
</evidence>
<dbReference type="Proteomes" id="UP000235050">
    <property type="component" value="Unassembled WGS sequence"/>
</dbReference>
<evidence type="ECO:0000313" key="2">
    <source>
        <dbReference type="EMBL" id="PLS31127.1"/>
    </source>
</evidence>
<accession>A0A2N5JA83</accession>
<dbReference type="AlphaFoldDB" id="A0A2N5JA83"/>
<reference evidence="2 3" key="1">
    <citation type="submission" date="2017-07" db="EMBL/GenBank/DDBJ databases">
        <title>Bifidobacterium novel species.</title>
        <authorList>
            <person name="Lugli G.A."/>
            <person name="Milani C."/>
            <person name="Duranti S."/>
            <person name="Mangifesta M."/>
        </authorList>
    </citation>
    <scope>NUCLEOTIDE SEQUENCE [LARGE SCALE GENOMIC DNA]</scope>
    <source>
        <strain evidence="3">Uis1B</strain>
    </source>
</reference>
<keyword evidence="3" id="KW-1185">Reference proteome</keyword>
<dbReference type="RefSeq" id="WP_207763384.1">
    <property type="nucleotide sequence ID" value="NZ_NMWU01000017.1"/>
</dbReference>
<proteinExistence type="predicted"/>
<dbReference type="EMBL" id="NMWU01000017">
    <property type="protein sequence ID" value="PLS31127.1"/>
    <property type="molecule type" value="Genomic_DNA"/>
</dbReference>
<name>A0A2N5JA83_9BIFI</name>
<sequence length="69" mass="7549">HKKTCEKPKNGSKKKKKKKKDGRHDPRPKTGNHGTTQNPSKTQSHQTPPGDPNHAHTHTGGTGLAIIKK</sequence>
<feature type="region of interest" description="Disordered" evidence="1">
    <location>
        <begin position="1"/>
        <end position="69"/>
    </location>
</feature>
<comment type="caution">
    <text evidence="2">The sequence shown here is derived from an EMBL/GenBank/DDBJ whole genome shotgun (WGS) entry which is preliminary data.</text>
</comment>
<feature type="compositionally biased region" description="Basic residues" evidence="1">
    <location>
        <begin position="10"/>
        <end position="21"/>
    </location>
</feature>
<protein>
    <submittedName>
        <fullName evidence="2">Uncharacterized protein</fullName>
    </submittedName>
</protein>
<organism evidence="2 3">
    <name type="scientific">Bifidobacterium margollesii</name>
    <dbReference type="NCBI Taxonomy" id="2020964"/>
    <lineage>
        <taxon>Bacteria</taxon>
        <taxon>Bacillati</taxon>
        <taxon>Actinomycetota</taxon>
        <taxon>Actinomycetes</taxon>
        <taxon>Bifidobacteriales</taxon>
        <taxon>Bifidobacteriaceae</taxon>
        <taxon>Bifidobacterium</taxon>
    </lineage>
</organism>
<evidence type="ECO:0000256" key="1">
    <source>
        <dbReference type="SAM" id="MobiDB-lite"/>
    </source>
</evidence>
<gene>
    <name evidence="2" type="ORF">Uis1B_1011</name>
</gene>